<gene>
    <name evidence="1" type="ORF">BH747_06180</name>
</gene>
<proteinExistence type="predicted"/>
<sequence length="59" mass="6733">MNIKFLTADDISKLMDCSKTKAYGIIKELNSELEQQGLLTSKGRVNEQFFAKKFGFENI</sequence>
<dbReference type="STRING" id="112904.BH747_06180"/>
<reference evidence="1 2" key="1">
    <citation type="journal article" date="2017" name="BMC Microbiol.">
        <title>Comparative genomics of Enterococcus spp. isolated from bovine feces.</title>
        <authorList>
            <person name="Beukers A.G."/>
            <person name="Zaheer R."/>
            <person name="Goji N."/>
            <person name="Amoako K.K."/>
            <person name="Chaves A.V."/>
            <person name="Ward M.P."/>
            <person name="McAllister T.A."/>
        </authorList>
    </citation>
    <scope>NUCLEOTIDE SEQUENCE [LARGE SCALE GENOMIC DNA]</scope>
    <source>
        <strain evidence="1 2">F1129D 143</strain>
    </source>
</reference>
<evidence type="ECO:0000313" key="2">
    <source>
        <dbReference type="Proteomes" id="UP000192477"/>
    </source>
</evidence>
<name>A0A1V8YGP4_9ENTE</name>
<dbReference type="RefSeq" id="WP_081183382.1">
    <property type="nucleotide sequence ID" value="NZ_MJEA01000004.1"/>
</dbReference>
<organism evidence="1 2">
    <name type="scientific">Enterococcus villorum</name>
    <dbReference type="NCBI Taxonomy" id="112904"/>
    <lineage>
        <taxon>Bacteria</taxon>
        <taxon>Bacillati</taxon>
        <taxon>Bacillota</taxon>
        <taxon>Bacilli</taxon>
        <taxon>Lactobacillales</taxon>
        <taxon>Enterococcaceae</taxon>
        <taxon>Enterococcus</taxon>
    </lineage>
</organism>
<evidence type="ECO:0000313" key="1">
    <source>
        <dbReference type="EMBL" id="OQO70603.1"/>
    </source>
</evidence>
<dbReference type="Proteomes" id="UP000192477">
    <property type="component" value="Unassembled WGS sequence"/>
</dbReference>
<dbReference type="AlphaFoldDB" id="A0A1V8YGP4"/>
<protein>
    <submittedName>
        <fullName evidence="1">Transcriptional regulator</fullName>
    </submittedName>
</protein>
<accession>A0A1V8YGP4</accession>
<dbReference type="OrthoDB" id="3174733at2"/>
<dbReference type="EMBL" id="MJEA01000004">
    <property type="protein sequence ID" value="OQO70603.1"/>
    <property type="molecule type" value="Genomic_DNA"/>
</dbReference>
<comment type="caution">
    <text evidence="1">The sequence shown here is derived from an EMBL/GenBank/DDBJ whole genome shotgun (WGS) entry which is preliminary data.</text>
</comment>